<dbReference type="OrthoDB" id="10020554at2759"/>
<dbReference type="AlphaFoldDB" id="A0A098VS00"/>
<sequence length="241" mass="27145">MVFCPGLGSHPLRKLNQIYGSVILTYHSFEGCKFLLSAIPSELLSLKPGPLGFSNVNSTRALGAYKTHNLKTADLKYEKIVTIPNMISVCRIGLSPILCYFVVKNNLFVSFPLFMLCAISDWVNDPLILVGRWIHSSKVWHAKQAGDIFGSSVRQNLCRVFGLLPRIQLDDFKYACKLITFAVPVFGIIVARDILLLLSSLYLKMKVSSSSHVIKHRKRLQITFPKFSLHALARFLFCQIL</sequence>
<gene>
    <name evidence="1" type="ORF">DI09_68p90</name>
</gene>
<keyword evidence="2" id="KW-1185">Reference proteome</keyword>
<reference evidence="1 2" key="1">
    <citation type="submission" date="2014-04" db="EMBL/GenBank/DDBJ databases">
        <title>A new species of microsporidia sheds light on the evolution of extreme parasitism.</title>
        <authorList>
            <person name="Haag K.L."/>
            <person name="James T.Y."/>
            <person name="Larsson R."/>
            <person name="Schaer T.M."/>
            <person name="Refardt D."/>
            <person name="Pombert J.-F."/>
            <person name="Ebert D."/>
        </authorList>
    </citation>
    <scope>NUCLEOTIDE SEQUENCE [LARGE SCALE GENOMIC DNA]</scope>
    <source>
        <strain evidence="1 2">UGP3</strain>
        <tissue evidence="1">Spores</tissue>
    </source>
</reference>
<organism evidence="1 2">
    <name type="scientific">Mitosporidium daphniae</name>
    <dbReference type="NCBI Taxonomy" id="1485682"/>
    <lineage>
        <taxon>Eukaryota</taxon>
        <taxon>Fungi</taxon>
        <taxon>Fungi incertae sedis</taxon>
        <taxon>Microsporidia</taxon>
        <taxon>Mitosporidium</taxon>
    </lineage>
</organism>
<dbReference type="EMBL" id="JMKJ01000577">
    <property type="protein sequence ID" value="KGG50501.1"/>
    <property type="molecule type" value="Genomic_DNA"/>
</dbReference>
<evidence type="ECO:0000313" key="2">
    <source>
        <dbReference type="Proteomes" id="UP000029725"/>
    </source>
</evidence>
<protein>
    <submittedName>
        <fullName evidence="1">Uncharacterized protein</fullName>
    </submittedName>
</protein>
<dbReference type="VEuPathDB" id="MicrosporidiaDB:DI09_68p90"/>
<accession>A0A098VS00</accession>
<proteinExistence type="predicted"/>
<comment type="caution">
    <text evidence="1">The sequence shown here is derived from an EMBL/GenBank/DDBJ whole genome shotgun (WGS) entry which is preliminary data.</text>
</comment>
<name>A0A098VS00_9MICR</name>
<dbReference type="GeneID" id="25260621"/>
<dbReference type="Proteomes" id="UP000029725">
    <property type="component" value="Unassembled WGS sequence"/>
</dbReference>
<dbReference type="RefSeq" id="XP_013236948.1">
    <property type="nucleotide sequence ID" value="XM_013381494.1"/>
</dbReference>
<dbReference type="HOGENOM" id="CLU_1152021_0_0_1"/>
<evidence type="ECO:0000313" key="1">
    <source>
        <dbReference type="EMBL" id="KGG50501.1"/>
    </source>
</evidence>